<evidence type="ECO:0000313" key="7">
    <source>
        <dbReference type="EMBL" id="RNF03143.1"/>
    </source>
</evidence>
<dbReference type="PROSITE" id="PS51192">
    <property type="entry name" value="HELICASE_ATP_BIND_1"/>
    <property type="match status" value="1"/>
</dbReference>
<sequence>MNLLLCRLSIPCLLRNTLTCIHPPFRHCATAFTGAAGQGSLGLMDALCTAAGPFTPGRAEKLNDEREEMEGRERTQQNEGSVSGSPYLVQIADRYGMPAELPPGASQSFEELEALCPSDTLREQLQQLRASRRWKTLTEVQRATIPLVLDHRDILCVAPTATGKTFCYVFPSMLRLVLHAGGREKTTADGGSDELNRSNVETLLKDKIARGEVCRYCELGVAYAKVCPMTGTPHPPMPDLPDKQLRPAMRLSELTSVAEPLLLILVPTSQLVTQVYQLYTQLHADFRVRFLVRASSAEEQKRHLKALESCDVLITTPETMLPALYKRKLTLKRVKMLVMDEVDELVSVNHFEKVKIILGALPKAHERPQRIFLEPPCLQ</sequence>
<accession>A0A3R7MIJ4</accession>
<dbReference type="Gene3D" id="3.40.50.300">
    <property type="entry name" value="P-loop containing nucleotide triphosphate hydrolases"/>
    <property type="match status" value="1"/>
</dbReference>
<keyword evidence="3 4" id="KW-0067">ATP-binding</keyword>
<evidence type="ECO:0000313" key="8">
    <source>
        <dbReference type="Proteomes" id="UP000283634"/>
    </source>
</evidence>
<comment type="caution">
    <text evidence="7">The sequence shown here is derived from an EMBL/GenBank/DDBJ whole genome shotgun (WGS) entry which is preliminary data.</text>
</comment>
<keyword evidence="4" id="KW-0694">RNA-binding</keyword>
<comment type="similarity">
    <text evidence="4">Belongs to the DEAD box helicase family.</text>
</comment>
<organism evidence="7 8">
    <name type="scientific">Trypanosoma rangeli</name>
    <dbReference type="NCBI Taxonomy" id="5698"/>
    <lineage>
        <taxon>Eukaryota</taxon>
        <taxon>Discoba</taxon>
        <taxon>Euglenozoa</taxon>
        <taxon>Kinetoplastea</taxon>
        <taxon>Metakinetoplastina</taxon>
        <taxon>Trypanosomatida</taxon>
        <taxon>Trypanosomatidae</taxon>
        <taxon>Trypanosoma</taxon>
        <taxon>Herpetosoma</taxon>
    </lineage>
</organism>
<feature type="domain" description="Helicase ATP-binding" evidence="6">
    <location>
        <begin position="145"/>
        <end position="379"/>
    </location>
</feature>
<comment type="domain">
    <text evidence="4">The Q motif is unique to and characteristic of the DEAD box family of RNA helicases and controls ATP binding and hydrolysis.</text>
</comment>
<dbReference type="SMART" id="SM00487">
    <property type="entry name" value="DEXDc"/>
    <property type="match status" value="1"/>
</dbReference>
<evidence type="ECO:0000256" key="4">
    <source>
        <dbReference type="RuleBase" id="RU365068"/>
    </source>
</evidence>
<dbReference type="AlphaFoldDB" id="A0A3R7MIJ4"/>
<evidence type="ECO:0000256" key="3">
    <source>
        <dbReference type="ARBA" id="ARBA00022840"/>
    </source>
</evidence>
<keyword evidence="1 4" id="KW-0547">Nucleotide-binding</keyword>
<keyword evidence="8" id="KW-1185">Reference proteome</keyword>
<evidence type="ECO:0000259" key="6">
    <source>
        <dbReference type="PROSITE" id="PS51192"/>
    </source>
</evidence>
<dbReference type="GO" id="GO:0003723">
    <property type="term" value="F:RNA binding"/>
    <property type="evidence" value="ECO:0007669"/>
    <property type="project" value="UniProtKB-UniRule"/>
</dbReference>
<dbReference type="EC" id="3.6.4.13" evidence="4"/>
<dbReference type="GO" id="GO:0005524">
    <property type="term" value="F:ATP binding"/>
    <property type="evidence" value="ECO:0007669"/>
    <property type="project" value="UniProtKB-UniRule"/>
</dbReference>
<evidence type="ECO:0000256" key="5">
    <source>
        <dbReference type="SAM" id="MobiDB-lite"/>
    </source>
</evidence>
<feature type="compositionally biased region" description="Basic and acidic residues" evidence="5">
    <location>
        <begin position="64"/>
        <end position="76"/>
    </location>
</feature>
<dbReference type="InterPro" id="IPR014001">
    <property type="entry name" value="Helicase_ATP-bd"/>
</dbReference>
<keyword evidence="2 4" id="KW-0378">Hydrolase</keyword>
<comment type="function">
    <text evidence="4">RNA helicase.</text>
</comment>
<gene>
    <name evidence="7" type="ORF">TraAM80_06001</name>
</gene>
<keyword evidence="4 7" id="KW-0347">Helicase</keyword>
<protein>
    <recommendedName>
        <fullName evidence="4">ATP-dependent RNA helicase</fullName>
        <ecNumber evidence="4">3.6.4.13</ecNumber>
    </recommendedName>
</protein>
<dbReference type="PANTHER" id="PTHR24031">
    <property type="entry name" value="RNA HELICASE"/>
    <property type="match status" value="1"/>
</dbReference>
<dbReference type="OrthoDB" id="10256233at2759"/>
<reference evidence="7 8" key="1">
    <citation type="journal article" date="2018" name="BMC Genomics">
        <title>Genomic comparison of Trypanosoma conorhini and Trypanosoma rangeli to Trypanosoma cruzi strains of high and low virulence.</title>
        <authorList>
            <person name="Bradwell K.R."/>
            <person name="Koparde V.N."/>
            <person name="Matveyev A.V."/>
            <person name="Serrano M.G."/>
            <person name="Alves J.M."/>
            <person name="Parikh H."/>
            <person name="Huang B."/>
            <person name="Lee V."/>
            <person name="Espinosa-Alvarez O."/>
            <person name="Ortiz P.A."/>
            <person name="Costa-Martins A.G."/>
            <person name="Teixeira M.M."/>
            <person name="Buck G.A."/>
        </authorList>
    </citation>
    <scope>NUCLEOTIDE SEQUENCE [LARGE SCALE GENOMIC DNA]</scope>
    <source>
        <strain evidence="7 8">AM80</strain>
    </source>
</reference>
<dbReference type="EMBL" id="MKGL01000206">
    <property type="protein sequence ID" value="RNF03143.1"/>
    <property type="molecule type" value="Genomic_DNA"/>
</dbReference>
<evidence type="ECO:0000256" key="2">
    <source>
        <dbReference type="ARBA" id="ARBA00022801"/>
    </source>
</evidence>
<dbReference type="InterPro" id="IPR011545">
    <property type="entry name" value="DEAD/DEAH_box_helicase_dom"/>
</dbReference>
<proteinExistence type="inferred from homology"/>
<dbReference type="RefSeq" id="XP_029237331.1">
    <property type="nucleotide sequence ID" value="XM_029382859.1"/>
</dbReference>
<dbReference type="SUPFAM" id="SSF52540">
    <property type="entry name" value="P-loop containing nucleoside triphosphate hydrolases"/>
    <property type="match status" value="1"/>
</dbReference>
<dbReference type="InterPro" id="IPR027417">
    <property type="entry name" value="P-loop_NTPase"/>
</dbReference>
<name>A0A3R7MIJ4_TRYRA</name>
<dbReference type="GO" id="GO:0003724">
    <property type="term" value="F:RNA helicase activity"/>
    <property type="evidence" value="ECO:0007669"/>
    <property type="project" value="UniProtKB-EC"/>
</dbReference>
<dbReference type="Pfam" id="PF00270">
    <property type="entry name" value="DEAD"/>
    <property type="match status" value="1"/>
</dbReference>
<dbReference type="GeneID" id="40329934"/>
<dbReference type="Proteomes" id="UP000283634">
    <property type="component" value="Unassembled WGS sequence"/>
</dbReference>
<comment type="catalytic activity">
    <reaction evidence="4">
        <text>ATP + H2O = ADP + phosphate + H(+)</text>
        <dbReference type="Rhea" id="RHEA:13065"/>
        <dbReference type="ChEBI" id="CHEBI:15377"/>
        <dbReference type="ChEBI" id="CHEBI:15378"/>
        <dbReference type="ChEBI" id="CHEBI:30616"/>
        <dbReference type="ChEBI" id="CHEBI:43474"/>
        <dbReference type="ChEBI" id="CHEBI:456216"/>
        <dbReference type="EC" id="3.6.4.13"/>
    </reaction>
</comment>
<feature type="region of interest" description="Disordered" evidence="5">
    <location>
        <begin position="64"/>
        <end position="83"/>
    </location>
</feature>
<dbReference type="GO" id="GO:0016787">
    <property type="term" value="F:hydrolase activity"/>
    <property type="evidence" value="ECO:0007669"/>
    <property type="project" value="UniProtKB-KW"/>
</dbReference>
<evidence type="ECO:0000256" key="1">
    <source>
        <dbReference type="ARBA" id="ARBA00022741"/>
    </source>
</evidence>